<evidence type="ECO:0000313" key="1">
    <source>
        <dbReference type="EMBL" id="QIS11370.1"/>
    </source>
</evidence>
<dbReference type="InterPro" id="IPR002918">
    <property type="entry name" value="Lipase_EstA/Esterase_EstB"/>
</dbReference>
<gene>
    <name evidence="1" type="ORF">F5544_17470</name>
</gene>
<dbReference type="PANTHER" id="PTHR37946">
    <property type="entry name" value="SLL1969 PROTEIN"/>
    <property type="match status" value="1"/>
</dbReference>
<name>A0A6G9YE13_9NOCA</name>
<accession>A0A6G9YE13</accession>
<dbReference type="EMBL" id="CP046172">
    <property type="protein sequence ID" value="QIS11370.1"/>
    <property type="molecule type" value="Genomic_DNA"/>
</dbReference>
<dbReference type="GO" id="GO:0016787">
    <property type="term" value="F:hydrolase activity"/>
    <property type="evidence" value="ECO:0007669"/>
    <property type="project" value="UniProtKB-KW"/>
</dbReference>
<dbReference type="KEGG" id="nah:F5544_17470"/>
<dbReference type="GO" id="GO:0016042">
    <property type="term" value="P:lipid catabolic process"/>
    <property type="evidence" value="ECO:0007669"/>
    <property type="project" value="InterPro"/>
</dbReference>
<reference evidence="1 2" key="1">
    <citation type="journal article" date="2019" name="ACS Chem. Biol.">
        <title>Identification and Mobilization of a Cryptic Antibiotic Biosynthesis Gene Locus from a Human-Pathogenic Nocardia Isolate.</title>
        <authorList>
            <person name="Herisse M."/>
            <person name="Ishida K."/>
            <person name="Porter J.L."/>
            <person name="Howden B."/>
            <person name="Hertweck C."/>
            <person name="Stinear T.P."/>
            <person name="Pidot S.J."/>
        </authorList>
    </citation>
    <scope>NUCLEOTIDE SEQUENCE [LARGE SCALE GENOMIC DNA]</scope>
    <source>
        <strain evidence="1 2">AUSMDU00012717</strain>
    </source>
</reference>
<dbReference type="Gene3D" id="3.40.50.1820">
    <property type="entry name" value="alpha/beta hydrolase"/>
    <property type="match status" value="1"/>
</dbReference>
<sequence length="352" mass="37167">MPPVPDLFCHGFMIPRPSACRDPETEGVRREPVDGMIIRIIDLSQSIRTKGSPMAGSKRWFAAALSGFLCCSALFGSLAPNAAAAPFGKNPDGSVAPPGANDWSCAPSAAHPEPVVLVHGTWDNQNAWDVLAPRLKAVGYCVFSLNYGRDATSLFGSIPGQYATGDIRASAREVGAFVERVRAATGAAKVALVGHSQGAVVSRQYVRFDGGGDRVGHLITLVGSNHGTSYQGLVNANRVDTPQSPEHMAAPLLGVAIVQQLVGSEFLHQLNDDGETVPGIDYTAIASRLDDVSRPPEETFLHAGPGATVHNVMVQDLCPADPYLHATLPNSPTVAYIVERALDPSFEGNPCP</sequence>
<dbReference type="PANTHER" id="PTHR37946:SF1">
    <property type="entry name" value="SLL1969 PROTEIN"/>
    <property type="match status" value="1"/>
</dbReference>
<keyword evidence="2" id="KW-1185">Reference proteome</keyword>
<dbReference type="Pfam" id="PF01674">
    <property type="entry name" value="Lipase_2"/>
    <property type="match status" value="1"/>
</dbReference>
<dbReference type="InterPro" id="IPR029058">
    <property type="entry name" value="AB_hydrolase_fold"/>
</dbReference>
<dbReference type="SUPFAM" id="SSF53474">
    <property type="entry name" value="alpha/beta-Hydrolases"/>
    <property type="match status" value="1"/>
</dbReference>
<dbReference type="AlphaFoldDB" id="A0A6G9YE13"/>
<keyword evidence="1" id="KW-0378">Hydrolase</keyword>
<dbReference type="Proteomes" id="UP000503540">
    <property type="component" value="Chromosome"/>
</dbReference>
<organism evidence="1 2">
    <name type="scientific">Nocardia arthritidis</name>
    <dbReference type="NCBI Taxonomy" id="228602"/>
    <lineage>
        <taxon>Bacteria</taxon>
        <taxon>Bacillati</taxon>
        <taxon>Actinomycetota</taxon>
        <taxon>Actinomycetes</taxon>
        <taxon>Mycobacteriales</taxon>
        <taxon>Nocardiaceae</taxon>
        <taxon>Nocardia</taxon>
    </lineage>
</organism>
<evidence type="ECO:0000313" key="2">
    <source>
        <dbReference type="Proteomes" id="UP000503540"/>
    </source>
</evidence>
<proteinExistence type="predicted"/>
<protein>
    <submittedName>
        <fullName evidence="1">Alpha/beta fold hydrolase</fullName>
    </submittedName>
</protein>